<evidence type="ECO:0000256" key="2">
    <source>
        <dbReference type="SAM" id="Phobius"/>
    </source>
</evidence>
<dbReference type="Proteomes" id="UP001458880">
    <property type="component" value="Unassembled WGS sequence"/>
</dbReference>
<evidence type="ECO:0000313" key="3">
    <source>
        <dbReference type="EMBL" id="KAK9687795.1"/>
    </source>
</evidence>
<accession>A0AAW1IE38</accession>
<dbReference type="AlphaFoldDB" id="A0AAW1IE38"/>
<keyword evidence="4" id="KW-1185">Reference proteome</keyword>
<comment type="caution">
    <text evidence="3">The sequence shown here is derived from an EMBL/GenBank/DDBJ whole genome shotgun (WGS) entry which is preliminary data.</text>
</comment>
<reference evidence="3 4" key="1">
    <citation type="journal article" date="2024" name="BMC Genomics">
        <title>De novo assembly and annotation of Popillia japonica's genome with initial clues to its potential as an invasive pest.</title>
        <authorList>
            <person name="Cucini C."/>
            <person name="Boschi S."/>
            <person name="Funari R."/>
            <person name="Cardaioli E."/>
            <person name="Iannotti N."/>
            <person name="Marturano G."/>
            <person name="Paoli F."/>
            <person name="Bruttini M."/>
            <person name="Carapelli A."/>
            <person name="Frati F."/>
            <person name="Nardi F."/>
        </authorList>
    </citation>
    <scope>NUCLEOTIDE SEQUENCE [LARGE SCALE GENOMIC DNA]</scope>
    <source>
        <strain evidence="3">DMR45628</strain>
    </source>
</reference>
<keyword evidence="2" id="KW-1133">Transmembrane helix</keyword>
<evidence type="ECO:0000256" key="1">
    <source>
        <dbReference type="SAM" id="MobiDB-lite"/>
    </source>
</evidence>
<name>A0AAW1IE38_POPJA</name>
<dbReference type="EMBL" id="JASPKY010000623">
    <property type="protein sequence ID" value="KAK9687795.1"/>
    <property type="molecule type" value="Genomic_DNA"/>
</dbReference>
<organism evidence="3 4">
    <name type="scientific">Popillia japonica</name>
    <name type="common">Japanese beetle</name>
    <dbReference type="NCBI Taxonomy" id="7064"/>
    <lineage>
        <taxon>Eukaryota</taxon>
        <taxon>Metazoa</taxon>
        <taxon>Ecdysozoa</taxon>
        <taxon>Arthropoda</taxon>
        <taxon>Hexapoda</taxon>
        <taxon>Insecta</taxon>
        <taxon>Pterygota</taxon>
        <taxon>Neoptera</taxon>
        <taxon>Endopterygota</taxon>
        <taxon>Coleoptera</taxon>
        <taxon>Polyphaga</taxon>
        <taxon>Scarabaeiformia</taxon>
        <taxon>Scarabaeidae</taxon>
        <taxon>Rutelinae</taxon>
        <taxon>Popillia</taxon>
    </lineage>
</organism>
<keyword evidence="2" id="KW-0812">Transmembrane</keyword>
<proteinExistence type="predicted"/>
<evidence type="ECO:0000313" key="4">
    <source>
        <dbReference type="Proteomes" id="UP001458880"/>
    </source>
</evidence>
<feature type="compositionally biased region" description="Basic and acidic residues" evidence="1">
    <location>
        <begin position="83"/>
        <end position="96"/>
    </location>
</feature>
<protein>
    <submittedName>
        <fullName evidence="3">Uncharacterized protein</fullName>
    </submittedName>
</protein>
<sequence>MAKEDFSYLVPKRRYTPEIGIFFLTATQLAPLVLDLLAMMRKRTVSHSEARHTVFVKGAMEGIYTAEVVKELTMRQGENEEVTENRQSRQVEDINEERNISKQERIKKCIKHELSAQEMY</sequence>
<feature type="region of interest" description="Disordered" evidence="1">
    <location>
        <begin position="77"/>
        <end position="96"/>
    </location>
</feature>
<keyword evidence="2" id="KW-0472">Membrane</keyword>
<feature type="transmembrane region" description="Helical" evidence="2">
    <location>
        <begin position="20"/>
        <end position="38"/>
    </location>
</feature>
<gene>
    <name evidence="3" type="ORF">QE152_g35998</name>
</gene>